<keyword evidence="4" id="KW-1003">Cell membrane</keyword>
<dbReference type="GO" id="GO:0016887">
    <property type="term" value="F:ATP hydrolysis activity"/>
    <property type="evidence" value="ECO:0007669"/>
    <property type="project" value="InterPro"/>
</dbReference>
<comment type="similarity">
    <text evidence="2">Belongs to the ABC transporter superfamily.</text>
</comment>
<dbReference type="GO" id="GO:0005886">
    <property type="term" value="C:plasma membrane"/>
    <property type="evidence" value="ECO:0007669"/>
    <property type="project" value="UniProtKB-SubCell"/>
</dbReference>
<dbReference type="AlphaFoldDB" id="A0A9E7DJP3"/>
<dbReference type="PROSITE" id="PS50893">
    <property type="entry name" value="ABC_TRANSPORTER_2"/>
    <property type="match status" value="1"/>
</dbReference>
<dbReference type="Gene3D" id="3.40.50.300">
    <property type="entry name" value="P-loop containing nucleotide triphosphate hydrolases"/>
    <property type="match status" value="1"/>
</dbReference>
<dbReference type="PROSITE" id="PS00211">
    <property type="entry name" value="ABC_TRANSPORTER_1"/>
    <property type="match status" value="1"/>
</dbReference>
<dbReference type="KEGG" id="fms:M1R53_00545"/>
<dbReference type="SUPFAM" id="SSF52540">
    <property type="entry name" value="P-loop containing nucleoside triphosphate hydrolases"/>
    <property type="match status" value="1"/>
</dbReference>
<dbReference type="InterPro" id="IPR027417">
    <property type="entry name" value="P-loop_NTPase"/>
</dbReference>
<evidence type="ECO:0000256" key="1">
    <source>
        <dbReference type="ARBA" id="ARBA00004202"/>
    </source>
</evidence>
<evidence type="ECO:0000259" key="8">
    <source>
        <dbReference type="PROSITE" id="PS50893"/>
    </source>
</evidence>
<dbReference type="PANTHER" id="PTHR43297:SF2">
    <property type="entry name" value="DIPEPTIDE TRANSPORT ATP-BINDING PROTEIN DPPD"/>
    <property type="match status" value="1"/>
</dbReference>
<keyword evidence="7" id="KW-0472">Membrane</keyword>
<comment type="subcellular location">
    <subcellularLocation>
        <location evidence="1">Cell membrane</location>
        <topology evidence="1">Peripheral membrane protein</topology>
    </subcellularLocation>
</comment>
<dbReference type="Pfam" id="PF00005">
    <property type="entry name" value="ABC_tran"/>
    <property type="match status" value="1"/>
</dbReference>
<dbReference type="SMART" id="SM00382">
    <property type="entry name" value="AAA"/>
    <property type="match status" value="1"/>
</dbReference>
<gene>
    <name evidence="9" type="ORF">M1R53_00545</name>
</gene>
<protein>
    <submittedName>
        <fullName evidence="9">ATP-binding cassette domain-containing protein</fullName>
    </submittedName>
</protein>
<feature type="domain" description="ABC transporter" evidence="8">
    <location>
        <begin position="2"/>
        <end position="239"/>
    </location>
</feature>
<keyword evidence="6 9" id="KW-0067">ATP-binding</keyword>
<dbReference type="InterPro" id="IPR003593">
    <property type="entry name" value="AAA+_ATPase"/>
</dbReference>
<evidence type="ECO:0000313" key="9">
    <source>
        <dbReference type="EMBL" id="UQK59188.1"/>
    </source>
</evidence>
<dbReference type="InterPro" id="IPR003439">
    <property type="entry name" value="ABC_transporter-like_ATP-bd"/>
</dbReference>
<dbReference type="Proteomes" id="UP000831151">
    <property type="component" value="Chromosome"/>
</dbReference>
<reference evidence="9" key="1">
    <citation type="submission" date="2022-04" db="EMBL/GenBank/DDBJ databases">
        <title>Complete genome sequences of Ezakiella coagulans and Fenollaria massiliensis.</title>
        <authorList>
            <person name="France M.T."/>
            <person name="Clifford J."/>
            <person name="Narina S."/>
            <person name="Rutt L."/>
            <person name="Ravel J."/>
        </authorList>
    </citation>
    <scope>NUCLEOTIDE SEQUENCE</scope>
    <source>
        <strain evidence="9">C0061C2</strain>
    </source>
</reference>
<dbReference type="GO" id="GO:0005524">
    <property type="term" value="F:ATP binding"/>
    <property type="evidence" value="ECO:0007669"/>
    <property type="project" value="UniProtKB-KW"/>
</dbReference>
<proteinExistence type="inferred from homology"/>
<keyword evidence="5" id="KW-0547">Nucleotide-binding</keyword>
<keyword evidence="10" id="KW-1185">Reference proteome</keyword>
<sequence>MIELRNYSVSIAGKSIIKDINLLIEDGKSMSVIGVSGAGKSVTFRSALGLIYNAQIDGEIYYKGERVKTLKDKLKNEIGYITQDVQNSLNPYIKVIDQMTSDLVFAKGISKAEAKEKALESLEAIGISKDKAKKYPDEFSGGMQQRVVIAMILNRGPELLIADEISSALDRESTDMAINMIKNHMDKNKMSLIYITHNPFDGIALTDRICVFKDGRIIENRASDEIFESEEENTKLLLDAAGKIYGKNFRD</sequence>
<evidence type="ECO:0000256" key="5">
    <source>
        <dbReference type="ARBA" id="ARBA00022741"/>
    </source>
</evidence>
<evidence type="ECO:0000256" key="4">
    <source>
        <dbReference type="ARBA" id="ARBA00022475"/>
    </source>
</evidence>
<dbReference type="RefSeq" id="WP_249242694.1">
    <property type="nucleotide sequence ID" value="NZ_CP096649.1"/>
</dbReference>
<evidence type="ECO:0000313" key="10">
    <source>
        <dbReference type="Proteomes" id="UP000831151"/>
    </source>
</evidence>
<evidence type="ECO:0000256" key="7">
    <source>
        <dbReference type="ARBA" id="ARBA00023136"/>
    </source>
</evidence>
<name>A0A9E7DJP3_9FIRM</name>
<evidence type="ECO:0000256" key="3">
    <source>
        <dbReference type="ARBA" id="ARBA00022448"/>
    </source>
</evidence>
<keyword evidence="3" id="KW-0813">Transport</keyword>
<dbReference type="InterPro" id="IPR050388">
    <property type="entry name" value="ABC_Ni/Peptide_Import"/>
</dbReference>
<dbReference type="InterPro" id="IPR017871">
    <property type="entry name" value="ABC_transporter-like_CS"/>
</dbReference>
<organism evidence="9 10">
    <name type="scientific">Fenollaria massiliensis</name>
    <dbReference type="NCBI Taxonomy" id="938288"/>
    <lineage>
        <taxon>Bacteria</taxon>
        <taxon>Bacillati</taxon>
        <taxon>Bacillota</taxon>
        <taxon>Clostridia</taxon>
        <taxon>Eubacteriales</taxon>
        <taxon>Fenollaria</taxon>
    </lineage>
</organism>
<accession>A0A9E7DJP3</accession>
<dbReference type="PANTHER" id="PTHR43297">
    <property type="entry name" value="OLIGOPEPTIDE TRANSPORT ATP-BINDING PROTEIN APPD"/>
    <property type="match status" value="1"/>
</dbReference>
<dbReference type="EMBL" id="CP096649">
    <property type="protein sequence ID" value="UQK59188.1"/>
    <property type="molecule type" value="Genomic_DNA"/>
</dbReference>
<evidence type="ECO:0000256" key="6">
    <source>
        <dbReference type="ARBA" id="ARBA00022840"/>
    </source>
</evidence>
<evidence type="ECO:0000256" key="2">
    <source>
        <dbReference type="ARBA" id="ARBA00005417"/>
    </source>
</evidence>